<gene>
    <name evidence="3" type="ORF">ACOF00016_LOCUS9654</name>
</gene>
<reference evidence="3" key="1">
    <citation type="submission" date="2021-01" db="EMBL/GenBank/DDBJ databases">
        <authorList>
            <person name="Corre E."/>
            <person name="Pelletier E."/>
            <person name="Niang G."/>
            <person name="Scheremetjew M."/>
            <person name="Finn R."/>
            <person name="Kale V."/>
            <person name="Holt S."/>
            <person name="Cochrane G."/>
            <person name="Meng A."/>
            <person name="Brown T."/>
            <person name="Cohen L."/>
        </authorList>
    </citation>
    <scope>NUCLEOTIDE SEQUENCE</scope>
    <source>
        <strain evidence="3">CCMP127</strain>
    </source>
</reference>
<feature type="compositionally biased region" description="Acidic residues" evidence="1">
    <location>
        <begin position="257"/>
        <end position="269"/>
    </location>
</feature>
<keyword evidence="2" id="KW-0472">Membrane</keyword>
<feature type="region of interest" description="Disordered" evidence="1">
    <location>
        <begin position="243"/>
        <end position="269"/>
    </location>
</feature>
<keyword evidence="2" id="KW-1133">Transmembrane helix</keyword>
<protein>
    <submittedName>
        <fullName evidence="3">Uncharacterized protein</fullName>
    </submittedName>
</protein>
<evidence type="ECO:0000256" key="2">
    <source>
        <dbReference type="SAM" id="Phobius"/>
    </source>
</evidence>
<organism evidence="3">
    <name type="scientific">Amphora coffeiformis</name>
    <dbReference type="NCBI Taxonomy" id="265554"/>
    <lineage>
        <taxon>Eukaryota</taxon>
        <taxon>Sar</taxon>
        <taxon>Stramenopiles</taxon>
        <taxon>Ochrophyta</taxon>
        <taxon>Bacillariophyta</taxon>
        <taxon>Bacillariophyceae</taxon>
        <taxon>Bacillariophycidae</taxon>
        <taxon>Thalassiophysales</taxon>
        <taxon>Catenulaceae</taxon>
        <taxon>Amphora</taxon>
    </lineage>
</organism>
<sequence length="269" mass="29125">MQVNHLNLARTRNVKLTTAKALWLALFVVGAVYFWNPFSSSGNGTSQAITNDSLPQQKLSIPEPTAWSIMSSVVGGYYGGKHLQCTEPAVTALLPELCPDPCLVLSYSGTGVNMYCLDTFPHFGKSVCSHFVASCCEPYCQKDNPGNLSPSAICTLLSIEDFWVKNQGCSRRSTFQFDFCPPTTDQRAPAQVCYDLLQGDGKSTTTTTGARTDQTNTAVVGTVCEQQCTDFVTNCCENVHRTGNPKQPKNNHADGGNDGEYDDGFDGGE</sequence>
<feature type="transmembrane region" description="Helical" evidence="2">
    <location>
        <begin position="21"/>
        <end position="38"/>
    </location>
</feature>
<dbReference type="EMBL" id="HBIM01011660">
    <property type="protein sequence ID" value="CAE0412388.1"/>
    <property type="molecule type" value="Transcribed_RNA"/>
</dbReference>
<accession>A0A7S3L9Z7</accession>
<keyword evidence="2" id="KW-0812">Transmembrane</keyword>
<evidence type="ECO:0000256" key="1">
    <source>
        <dbReference type="SAM" id="MobiDB-lite"/>
    </source>
</evidence>
<dbReference type="AlphaFoldDB" id="A0A7S3L9Z7"/>
<name>A0A7S3L9Z7_9STRA</name>
<proteinExistence type="predicted"/>
<evidence type="ECO:0000313" key="3">
    <source>
        <dbReference type="EMBL" id="CAE0412388.1"/>
    </source>
</evidence>